<proteinExistence type="predicted"/>
<dbReference type="EMBL" id="CP090038">
    <property type="protein sequence ID" value="UPL01001.1"/>
    <property type="molecule type" value="Genomic_DNA"/>
</dbReference>
<name>A0ACD3ZIE3_FUSSC</name>
<keyword evidence="2" id="KW-1185">Reference proteome</keyword>
<evidence type="ECO:0000313" key="2">
    <source>
        <dbReference type="Proteomes" id="UP000830768"/>
    </source>
</evidence>
<sequence length="1058" mass="117097">MTLFCCCKPHRMTPGTSSSPPRDVALRPIPAPTSPTVQRQADSELKHQPSLIGLSDAPWAMPNHQGSYDNGSIIHHPFDDDSDSDQEQPHTAKKGGCAFDAVRNKLIRTMSHDSSTKNPSLTSLGNSDEEIARRAELRRLMRQRIQDELQIEQPDDDMENKPAHGIRCIASIVNLGLPSAGPRDAIEFAVNKSPSLDARVSRSGKDQSHERDVPESRNSTDDKKKMSLDRNNSTEEDNKAENDGDESNGTDLATNLPSQTPRPGQIEQAHSQKSFQLSNSVTRLDRILGPDNSFKSRHASSSADGHSALRVWLIAQGLHSRDNSTLHFDDDEEEEAAGDGVDSSQVVNQSEPAETTKKEPTSGSQDILSKEDTLPANQVSVATGTLDRVKPSGDLDSERCKVNPFPEIGARRTGHTSSPLSGERTRAPTVATTRNSLVDNSSSCYPSKFQPSPARSRQNLYSLDLKELEGMELSPFKWQPKSSQDQESASKQQNSSNDDEPQSKEIDVDHGCQGQNPTQPAPDPVSRSQSECASFLQREAELGTIERRFGDLLSRKKLNSQYTSRFREEFNEPSLGQPVRKSFMSKIHLTVPIRFKVSSRSLGDHNEGDTPGLSRDPSPTPGFPETTIGHKKGASDRQKKLSNLSIRSHMSPLSSEIFQKSHVERQESATDLWQRAIRLEAEERHSGSNRLSTPNPDHRRSASSNRSLKVTSTPQKRVSKGSLSTENTQRETSQLTPTTDEVSGEHNSKWLIQRWVAQMRPGTPHTTEGAKSLVSLNLESPPRSWARFPSHNREERNKNVSAKDNVHPRDFAIKLVSSEGQKQRAQTLPRSFSARLGQVVKSKIVKLMPSRHFQPERGQVPAKGRVGSQTAHLEYPELEIQPTESGYEELRVLEKEINNMKGDNRLSTTEGEASRPRSTKSLGDRISALMHEVAMEEHHDHGDESALGETLATPVTPSLHRESIVATDVFLTPESRFSYANSSQQGKSGSDTASAEIGGHEALKACIETDQRAHRSRSITWAGRPLAEVTRKQQRSDDATGSLYQNETKSMSMRPHSR</sequence>
<evidence type="ECO:0000313" key="1">
    <source>
        <dbReference type="EMBL" id="UPL01001.1"/>
    </source>
</evidence>
<protein>
    <submittedName>
        <fullName evidence="1">Uncharacterized protein</fullName>
    </submittedName>
</protein>
<reference evidence="1" key="1">
    <citation type="submission" date="2021-11" db="EMBL/GenBank/DDBJ databases">
        <title>Fusarium solani-melongenae Genome sequencing and assembly.</title>
        <authorList>
            <person name="Xie S."/>
            <person name="Huang L."/>
            <person name="Zhang X."/>
        </authorList>
    </citation>
    <scope>NUCLEOTIDE SEQUENCE</scope>
    <source>
        <strain evidence="1">CRI 24-3</strain>
    </source>
</reference>
<dbReference type="Proteomes" id="UP000830768">
    <property type="component" value="Chromosome 10"/>
</dbReference>
<organism evidence="1 2">
    <name type="scientific">Fusarium solani subsp. cucurbitae</name>
    <name type="common">Neocosmosporum cucurbitae</name>
    <dbReference type="NCBI Taxonomy" id="2747967"/>
    <lineage>
        <taxon>Eukaryota</taxon>
        <taxon>Fungi</taxon>
        <taxon>Dikarya</taxon>
        <taxon>Ascomycota</taxon>
        <taxon>Pezizomycotina</taxon>
        <taxon>Sordariomycetes</taxon>
        <taxon>Hypocreomycetidae</taxon>
        <taxon>Hypocreales</taxon>
        <taxon>Nectriaceae</taxon>
        <taxon>Fusarium</taxon>
        <taxon>Fusarium solani species complex</taxon>
    </lineage>
</organism>
<accession>A0ACD3ZIE3</accession>
<gene>
    <name evidence="1" type="ORF">LCI18_011935</name>
</gene>